<dbReference type="OrthoDB" id="14717at2759"/>
<evidence type="ECO:0000256" key="4">
    <source>
        <dbReference type="ARBA" id="ARBA00022741"/>
    </source>
</evidence>
<dbReference type="Pfam" id="PF00025">
    <property type="entry name" value="Arf"/>
    <property type="match status" value="1"/>
</dbReference>
<dbReference type="InterPro" id="IPR006689">
    <property type="entry name" value="Small_GTPase_ARF/SAR"/>
</dbReference>
<gene>
    <name evidence="9" type="primary">LOC117574984</name>
</gene>
<dbReference type="CDD" id="cd00878">
    <property type="entry name" value="Arf_Arl"/>
    <property type="match status" value="1"/>
</dbReference>
<dbReference type="Gene3D" id="3.40.50.300">
    <property type="entry name" value="P-loop containing nucleotide triphosphate hydrolases"/>
    <property type="match status" value="1"/>
</dbReference>
<dbReference type="SUPFAM" id="SSF52540">
    <property type="entry name" value="P-loop containing nucleoside triphosphate hydrolases"/>
    <property type="match status" value="1"/>
</dbReference>
<dbReference type="InterPro" id="IPR044612">
    <property type="entry name" value="ARL2/3"/>
</dbReference>
<evidence type="ECO:0000313" key="8">
    <source>
        <dbReference type="Proteomes" id="UP000515160"/>
    </source>
</evidence>
<dbReference type="Proteomes" id="UP000515160">
    <property type="component" value="Chromosome 2R"/>
</dbReference>
<keyword evidence="4 6" id="KW-0547">Nucleotide-binding</keyword>
<evidence type="ECO:0000256" key="1">
    <source>
        <dbReference type="ARBA" id="ARBA00010290"/>
    </source>
</evidence>
<organism evidence="8 9">
    <name type="scientific">Drosophila albomicans</name>
    <name type="common">Fruit fly</name>
    <dbReference type="NCBI Taxonomy" id="7291"/>
    <lineage>
        <taxon>Eukaryota</taxon>
        <taxon>Metazoa</taxon>
        <taxon>Ecdysozoa</taxon>
        <taxon>Arthropoda</taxon>
        <taxon>Hexapoda</taxon>
        <taxon>Insecta</taxon>
        <taxon>Pterygota</taxon>
        <taxon>Neoptera</taxon>
        <taxon>Endopterygota</taxon>
        <taxon>Diptera</taxon>
        <taxon>Brachycera</taxon>
        <taxon>Muscomorpha</taxon>
        <taxon>Ephydroidea</taxon>
        <taxon>Drosophilidae</taxon>
        <taxon>Drosophila</taxon>
    </lineage>
</organism>
<feature type="binding site" evidence="7">
    <location>
        <position position="56"/>
    </location>
    <ligand>
        <name>Mg(2+)</name>
        <dbReference type="ChEBI" id="CHEBI:18420"/>
    </ligand>
</feature>
<reference evidence="9" key="1">
    <citation type="submission" date="2025-08" db="UniProtKB">
        <authorList>
            <consortium name="RefSeq"/>
        </authorList>
    </citation>
    <scope>IDENTIFICATION</scope>
    <source>
        <strain evidence="9">15112-1751.03</strain>
        <tissue evidence="9">Whole Adult</tissue>
    </source>
</reference>
<evidence type="ECO:0000256" key="5">
    <source>
        <dbReference type="ARBA" id="ARBA00023134"/>
    </source>
</evidence>
<dbReference type="RefSeq" id="XP_034114944.1">
    <property type="nucleotide sequence ID" value="XM_034259053.2"/>
</dbReference>
<keyword evidence="5 6" id="KW-0342">GTP-binding</keyword>
<dbReference type="FunFam" id="3.40.50.300:FF:001166">
    <property type="entry name" value="ADP-ribosylation factor D"/>
    <property type="match status" value="1"/>
</dbReference>
<feature type="binding site" evidence="6">
    <location>
        <position position="78"/>
    </location>
    <ligand>
        <name>GTP</name>
        <dbReference type="ChEBI" id="CHEBI:37565"/>
    </ligand>
</feature>
<feature type="binding site" evidence="6">
    <location>
        <begin position="134"/>
        <end position="137"/>
    </location>
    <ligand>
        <name>GTP</name>
        <dbReference type="ChEBI" id="CHEBI:37565"/>
    </ligand>
</feature>
<name>A0A6P8XPG7_DROAB</name>
<evidence type="ECO:0000256" key="7">
    <source>
        <dbReference type="PIRSR" id="PIRSR606689-2"/>
    </source>
</evidence>
<dbReference type="GO" id="GO:0046872">
    <property type="term" value="F:metal ion binding"/>
    <property type="evidence" value="ECO:0007669"/>
    <property type="project" value="UniProtKB-KW"/>
</dbReference>
<dbReference type="PRINTS" id="PR00328">
    <property type="entry name" value="SAR1GTPBP"/>
</dbReference>
<feature type="binding site" evidence="6">
    <location>
        <begin position="29"/>
        <end position="36"/>
    </location>
    <ligand>
        <name>GTP</name>
        <dbReference type="ChEBI" id="CHEBI:37565"/>
    </ligand>
</feature>
<keyword evidence="3" id="KW-0449">Lipoprotein</keyword>
<evidence type="ECO:0000313" key="9">
    <source>
        <dbReference type="RefSeq" id="XP_034114944.1"/>
    </source>
</evidence>
<keyword evidence="7" id="KW-0479">Metal-binding</keyword>
<keyword evidence="8" id="KW-1185">Reference proteome</keyword>
<dbReference type="InterPro" id="IPR027417">
    <property type="entry name" value="P-loop_NTPase"/>
</dbReference>
<keyword evidence="3" id="KW-0519">Myristate</keyword>
<dbReference type="PROSITE" id="PS51417">
    <property type="entry name" value="ARF"/>
    <property type="match status" value="1"/>
</dbReference>
<feature type="binding site" evidence="7">
    <location>
        <position position="36"/>
    </location>
    <ligand>
        <name>Mg(2+)</name>
        <dbReference type="ChEBI" id="CHEBI:18420"/>
    </ligand>
</feature>
<keyword evidence="7" id="KW-0460">Magnesium</keyword>
<comment type="similarity">
    <text evidence="1">Belongs to the small GTPase superfamily. Arf family.</text>
</comment>
<protein>
    <recommendedName>
        <fullName evidence="2">ADP-ribosylation factor-like protein 6</fullName>
    </recommendedName>
</protein>
<dbReference type="GO" id="GO:0005525">
    <property type="term" value="F:GTP binding"/>
    <property type="evidence" value="ECO:0007669"/>
    <property type="project" value="UniProtKB-KW"/>
</dbReference>
<dbReference type="PANTHER" id="PTHR45697">
    <property type="entry name" value="ADP-RIBOSYLATION FACTOR-LIKE PROTEIN 2-RELATED"/>
    <property type="match status" value="1"/>
</dbReference>
<evidence type="ECO:0000256" key="2">
    <source>
        <dbReference type="ARBA" id="ARBA00019766"/>
    </source>
</evidence>
<evidence type="ECO:0000256" key="3">
    <source>
        <dbReference type="ARBA" id="ARBA00022707"/>
    </source>
</evidence>
<sequence>MNKFRKSVSTHLRKFRLRAIPEFNLLILGLNNSGKSTLAGRLCMKNEETLKNINPTVQPNEMDLKYKTMKVHMRDLSGQWRMRQSWHTFFPNTNALIFVVDSTDVSRLAEARCELCDVLLDERMSQVPLLVLANKQDVYGALPSSMIIDFMGLNRLEGRAWNIQECSTLTGAGSFSTIEWIYKSLKKQRPQSRIQKILNPTFLFSQMCPLDCRRPAVDV</sequence>
<dbReference type="AlphaFoldDB" id="A0A6P8XPG7"/>
<dbReference type="GeneID" id="117574984"/>
<accession>A0A6P8XPG7</accession>
<proteinExistence type="inferred from homology"/>
<evidence type="ECO:0000256" key="6">
    <source>
        <dbReference type="PIRSR" id="PIRSR606689-1"/>
    </source>
</evidence>
<dbReference type="SMART" id="SM00178">
    <property type="entry name" value="SAR"/>
    <property type="match status" value="1"/>
</dbReference>
<dbReference type="SMART" id="SM00177">
    <property type="entry name" value="ARF"/>
    <property type="match status" value="1"/>
</dbReference>
<dbReference type="GO" id="GO:0003924">
    <property type="term" value="F:GTPase activity"/>
    <property type="evidence" value="ECO:0007669"/>
    <property type="project" value="InterPro"/>
</dbReference>